<dbReference type="SUPFAM" id="SSF53335">
    <property type="entry name" value="S-adenosyl-L-methionine-dependent methyltransferases"/>
    <property type="match status" value="1"/>
</dbReference>
<comment type="caution">
    <text evidence="1">The sequence shown here is derived from an EMBL/GenBank/DDBJ whole genome shotgun (WGS) entry which is preliminary data.</text>
</comment>
<dbReference type="Gene3D" id="3.40.50.150">
    <property type="entry name" value="Vaccinia Virus protein VP39"/>
    <property type="match status" value="1"/>
</dbReference>
<dbReference type="RefSeq" id="WP_188102536.1">
    <property type="nucleotide sequence ID" value="NZ_JAANIH010000027.1"/>
</dbReference>
<keyword evidence="1" id="KW-0808">Transferase</keyword>
<evidence type="ECO:0000313" key="2">
    <source>
        <dbReference type="Proteomes" id="UP000639516"/>
    </source>
</evidence>
<keyword evidence="2" id="KW-1185">Reference proteome</keyword>
<keyword evidence="1" id="KW-0489">Methyltransferase</keyword>
<dbReference type="GO" id="GO:0032259">
    <property type="term" value="P:methylation"/>
    <property type="evidence" value="ECO:0007669"/>
    <property type="project" value="UniProtKB-KW"/>
</dbReference>
<reference evidence="1 2" key="1">
    <citation type="journal article" date="2020" name="Arch. Microbiol.">
        <title>Bradyrhizobium campsiandrae sp. nov., a nitrogen-fixing bacterial strain isolated from a native leguminous tree from the Amazon adapted to flooded conditions.</title>
        <authorList>
            <person name="Cabral Michel D."/>
            <person name="Martins da Costa E."/>
            <person name="Azarias Guimaraes A."/>
            <person name="Soares de Carvalho T."/>
            <person name="Santos de Castro Caputo P."/>
            <person name="Willems A."/>
            <person name="de Souza Moreira F.M."/>
        </authorList>
    </citation>
    <scope>NUCLEOTIDE SEQUENCE [LARGE SCALE GENOMIC DNA]</scope>
    <source>
        <strain evidence="2">INPA 384B</strain>
    </source>
</reference>
<sequence>MNRPAATPHRCVVCGSGDAMTIWSVAHAPMHAVRPAGMTDAAGGFGRLDIAACRSCGHLSNRAFDIDAADELYGALVLTNEPVSPGMIAAVDETAALIMRYLKPDPTVLEVGGGGGALSLAMARRSARVDLVEPSRALQPERFAGTGVTLHRAMFPVPALAGRRFDAVVCRQVIEHVPDPAPFLAALRASLADDGVAYIELPSADDILRRHSIVDFHYPHVHYYRRAEMELLLTRAGFGVAEVFDIKQGHDMGFLLRAAEPQSRQIRTPSDISASEFAAALAERRARGARRLAAIDGLIALYGANAYAQALLGLYQDSTPFAAVFDDTASYAGRCVYGPAGEIAIEPPRGERLAGMAAIVIAAYLHDVEIARKIAAMGFRGPVYTLRAHDVKGLGPDAASPIASLFDP</sequence>
<evidence type="ECO:0000313" key="1">
    <source>
        <dbReference type="EMBL" id="MBC9978876.1"/>
    </source>
</evidence>
<dbReference type="GO" id="GO:0008168">
    <property type="term" value="F:methyltransferase activity"/>
    <property type="evidence" value="ECO:0007669"/>
    <property type="project" value="UniProtKB-KW"/>
</dbReference>
<dbReference type="CDD" id="cd02440">
    <property type="entry name" value="AdoMet_MTases"/>
    <property type="match status" value="1"/>
</dbReference>
<name>A0ABR7U5Q7_9BRAD</name>
<dbReference type="Proteomes" id="UP000639516">
    <property type="component" value="Unassembled WGS sequence"/>
</dbReference>
<dbReference type="Pfam" id="PF13489">
    <property type="entry name" value="Methyltransf_23"/>
    <property type="match status" value="1"/>
</dbReference>
<proteinExistence type="predicted"/>
<accession>A0ABR7U5Q7</accession>
<dbReference type="InterPro" id="IPR029063">
    <property type="entry name" value="SAM-dependent_MTases_sf"/>
</dbReference>
<organism evidence="1 2">
    <name type="scientific">Bradyrhizobium campsiandrae</name>
    <dbReference type="NCBI Taxonomy" id="1729892"/>
    <lineage>
        <taxon>Bacteria</taxon>
        <taxon>Pseudomonadati</taxon>
        <taxon>Pseudomonadota</taxon>
        <taxon>Alphaproteobacteria</taxon>
        <taxon>Hyphomicrobiales</taxon>
        <taxon>Nitrobacteraceae</taxon>
        <taxon>Bradyrhizobium</taxon>
    </lineage>
</organism>
<protein>
    <submittedName>
        <fullName evidence="1">Class I SAM-dependent methyltransferase</fullName>
    </submittedName>
</protein>
<dbReference type="PANTHER" id="PTHR43861">
    <property type="entry name" value="TRANS-ACONITATE 2-METHYLTRANSFERASE-RELATED"/>
    <property type="match status" value="1"/>
</dbReference>
<dbReference type="EMBL" id="JAATTO010000014">
    <property type="protein sequence ID" value="MBC9978876.1"/>
    <property type="molecule type" value="Genomic_DNA"/>
</dbReference>
<gene>
    <name evidence="1" type="ORF">HA482_11715</name>
</gene>